<reference evidence="3" key="1">
    <citation type="journal article" date="2016" name="Nature">
        <title>Genome evolution in the allotetraploid frog Xenopus laevis.</title>
        <authorList>
            <person name="Session A.M."/>
            <person name="Uno Y."/>
            <person name="Kwon T."/>
            <person name="Chapman J.A."/>
            <person name="Toyoda A."/>
            <person name="Takahashi S."/>
            <person name="Fukui A."/>
            <person name="Hikosaka A."/>
            <person name="Suzuki A."/>
            <person name="Kondo M."/>
            <person name="van Heeringen S.J."/>
            <person name="Quigley I."/>
            <person name="Heinz S."/>
            <person name="Ogino H."/>
            <person name="Ochi H."/>
            <person name="Hellsten U."/>
            <person name="Lyons J.B."/>
            <person name="Simakov O."/>
            <person name="Putnam N."/>
            <person name="Stites J."/>
            <person name="Kuroki Y."/>
            <person name="Tanaka T."/>
            <person name="Michiue T."/>
            <person name="Watanabe M."/>
            <person name="Bogdanovic O."/>
            <person name="Lister R."/>
            <person name="Georgiou G."/>
            <person name="Paranjpe S.S."/>
            <person name="van Kruijsbergen I."/>
            <person name="Shu S."/>
            <person name="Carlson J."/>
            <person name="Kinoshita T."/>
            <person name="Ohta Y."/>
            <person name="Mawaribuchi S."/>
            <person name="Jenkins J."/>
            <person name="Grimwood J."/>
            <person name="Schmutz J."/>
            <person name="Mitros T."/>
            <person name="Mozaffari S.V."/>
            <person name="Suzuki Y."/>
            <person name="Haramoto Y."/>
            <person name="Yamamoto T.S."/>
            <person name="Takagi C."/>
            <person name="Heald R."/>
            <person name="Miller K."/>
            <person name="Haudenschild C."/>
            <person name="Kitzman J."/>
            <person name="Nakayama T."/>
            <person name="Izutsu Y."/>
            <person name="Robert J."/>
            <person name="Fortriede J."/>
            <person name="Burns K."/>
            <person name="Lotay V."/>
            <person name="Karimi K."/>
            <person name="Yasuoka Y."/>
            <person name="Dichmann D.S."/>
            <person name="Flajnik M.F."/>
            <person name="Houston D.W."/>
            <person name="Shendure J."/>
            <person name="DuPasquier L."/>
            <person name="Vize P.D."/>
            <person name="Zorn A.M."/>
            <person name="Ito M."/>
            <person name="Marcotte E.M."/>
            <person name="Wallingford J.B."/>
            <person name="Ito Y."/>
            <person name="Asashima M."/>
            <person name="Ueno N."/>
            <person name="Matsuda Y."/>
            <person name="Veenstra G.J."/>
            <person name="Fujiyama A."/>
            <person name="Harland R.M."/>
            <person name="Taira M."/>
            <person name="Rokhsar D.S."/>
        </authorList>
    </citation>
    <scope>NUCLEOTIDE SEQUENCE [LARGE SCALE GENOMIC DNA]</scope>
    <source>
        <strain evidence="3">J</strain>
    </source>
</reference>
<dbReference type="AlphaFoldDB" id="A0A974CXD5"/>
<proteinExistence type="predicted"/>
<evidence type="ECO:0000256" key="1">
    <source>
        <dbReference type="SAM" id="MobiDB-lite"/>
    </source>
</evidence>
<accession>A0A974CXD5</accession>
<organism evidence="2 3">
    <name type="scientific">Xenopus laevis</name>
    <name type="common">African clawed frog</name>
    <dbReference type="NCBI Taxonomy" id="8355"/>
    <lineage>
        <taxon>Eukaryota</taxon>
        <taxon>Metazoa</taxon>
        <taxon>Chordata</taxon>
        <taxon>Craniata</taxon>
        <taxon>Vertebrata</taxon>
        <taxon>Euteleostomi</taxon>
        <taxon>Amphibia</taxon>
        <taxon>Batrachia</taxon>
        <taxon>Anura</taxon>
        <taxon>Pipoidea</taxon>
        <taxon>Pipidae</taxon>
        <taxon>Xenopodinae</taxon>
        <taxon>Xenopus</taxon>
        <taxon>Xenopus</taxon>
    </lineage>
</organism>
<dbReference type="EMBL" id="CM004474">
    <property type="protein sequence ID" value="OCT81163.1"/>
    <property type="molecule type" value="Genomic_DNA"/>
</dbReference>
<gene>
    <name evidence="2" type="ORF">XELAEV_18027976mg</name>
</gene>
<feature type="region of interest" description="Disordered" evidence="1">
    <location>
        <begin position="1"/>
        <end position="29"/>
    </location>
</feature>
<sequence length="120" mass="13373">MAVLNSEDSGSCVQRSYNGSHTSTRDQATTESWSGIGHILNLHKAFHCREEEYPCCSSWCYLVNLGPHLIVPSRSRLSSESYPSLATLFHGFQYGSIYIDVICIDLDVALNHHLNGLDLN</sequence>
<evidence type="ECO:0000313" key="3">
    <source>
        <dbReference type="Proteomes" id="UP000694892"/>
    </source>
</evidence>
<name>A0A974CXD5_XENLA</name>
<evidence type="ECO:0000313" key="2">
    <source>
        <dbReference type="EMBL" id="OCT81163.1"/>
    </source>
</evidence>
<protein>
    <submittedName>
        <fullName evidence="2">Uncharacterized protein</fullName>
    </submittedName>
</protein>
<dbReference type="Proteomes" id="UP000694892">
    <property type="component" value="Chromosome 5L"/>
</dbReference>